<feature type="domain" description="Myb-like" evidence="6">
    <location>
        <begin position="32"/>
        <end position="83"/>
    </location>
</feature>
<dbReference type="SUPFAM" id="SSF46689">
    <property type="entry name" value="Homeodomain-like"/>
    <property type="match status" value="1"/>
</dbReference>
<dbReference type="Proteomes" id="UP000179807">
    <property type="component" value="Unassembled WGS sequence"/>
</dbReference>
<evidence type="ECO:0000259" key="7">
    <source>
        <dbReference type="PROSITE" id="PS51294"/>
    </source>
</evidence>
<gene>
    <name evidence="8" type="ORF">TRFO_14703</name>
</gene>
<evidence type="ECO:0000313" key="8">
    <source>
        <dbReference type="EMBL" id="OHT14908.1"/>
    </source>
</evidence>
<accession>A0A1J4KYY3</accession>
<dbReference type="GeneID" id="94832680"/>
<dbReference type="EMBL" id="MLAK01000303">
    <property type="protein sequence ID" value="OHT14908.1"/>
    <property type="molecule type" value="Genomic_DNA"/>
</dbReference>
<feature type="domain" description="Myb-like" evidence="6">
    <location>
        <begin position="84"/>
        <end position="134"/>
    </location>
</feature>
<dbReference type="CDD" id="cd00167">
    <property type="entry name" value="SANT"/>
    <property type="match status" value="2"/>
</dbReference>
<evidence type="ECO:0000256" key="4">
    <source>
        <dbReference type="ARBA" id="ARBA00023242"/>
    </source>
</evidence>
<feature type="domain" description="HTH myb-type" evidence="7">
    <location>
        <begin position="90"/>
        <end position="141"/>
    </location>
</feature>
<dbReference type="InterPro" id="IPR009057">
    <property type="entry name" value="Homeodomain-like_sf"/>
</dbReference>
<keyword evidence="1" id="KW-0805">Transcription regulation</keyword>
<dbReference type="GO" id="GO:0001006">
    <property type="term" value="F:RNA polymerase III type 3 promoter sequence-specific DNA binding"/>
    <property type="evidence" value="ECO:0007669"/>
    <property type="project" value="TreeGrafter"/>
</dbReference>
<name>A0A1J4KYY3_9EUKA</name>
<evidence type="ECO:0000313" key="9">
    <source>
        <dbReference type="Proteomes" id="UP000179807"/>
    </source>
</evidence>
<dbReference type="GO" id="GO:0000978">
    <property type="term" value="F:RNA polymerase II cis-regulatory region sequence-specific DNA binding"/>
    <property type="evidence" value="ECO:0007669"/>
    <property type="project" value="TreeGrafter"/>
</dbReference>
<dbReference type="PANTHER" id="PTHR46621">
    <property type="entry name" value="SNRNA-ACTIVATING PROTEIN COMPLEX SUBUNIT 4"/>
    <property type="match status" value="1"/>
</dbReference>
<proteinExistence type="predicted"/>
<keyword evidence="4" id="KW-0539">Nucleus</keyword>
<dbReference type="GO" id="GO:0042795">
    <property type="term" value="P:snRNA transcription by RNA polymerase II"/>
    <property type="evidence" value="ECO:0007669"/>
    <property type="project" value="TreeGrafter"/>
</dbReference>
<comment type="caution">
    <text evidence="8">The sequence shown here is derived from an EMBL/GenBank/DDBJ whole genome shotgun (WGS) entry which is preliminary data.</text>
</comment>
<feature type="domain" description="HTH myb-type" evidence="7">
    <location>
        <begin position="37"/>
        <end position="87"/>
    </location>
</feature>
<dbReference type="GO" id="GO:0019185">
    <property type="term" value="C:snRNA-activating protein complex"/>
    <property type="evidence" value="ECO:0007669"/>
    <property type="project" value="TreeGrafter"/>
</dbReference>
<dbReference type="InterPro" id="IPR051575">
    <property type="entry name" value="Myb-like_DNA-bd"/>
</dbReference>
<sequence>MTSFLLPIIRKPLPTPQLESPQQNFFASKKKRSRGLRRKFSSDEDRLLRALVAELGEESWPQVSERMKTRSPRQCRERYRNYLADRLTNGPWDQSEEELLEEKVLKYGPRWTLISSFFPTRSDANVKNHWAFITNQRKKAALQSLGKENNSENIDSYQLQKSPEKGQHSTISNDGVIQNDVEIADFLPGLIPNCDFTQMDSISEIHLNEGYDDVSLQFDEISGQILNNLTSEGFQCGKNSEYHLWETTFEESQNNDSGYLSFIY</sequence>
<dbReference type="RefSeq" id="XP_068368044.1">
    <property type="nucleotide sequence ID" value="XM_068497976.1"/>
</dbReference>
<feature type="compositionally biased region" description="Polar residues" evidence="5">
    <location>
        <begin position="146"/>
        <end position="161"/>
    </location>
</feature>
<dbReference type="AlphaFoldDB" id="A0A1J4KYY3"/>
<keyword evidence="2" id="KW-0238">DNA-binding</keyword>
<dbReference type="GO" id="GO:0042796">
    <property type="term" value="P:snRNA transcription by RNA polymerase III"/>
    <property type="evidence" value="ECO:0007669"/>
    <property type="project" value="TreeGrafter"/>
</dbReference>
<evidence type="ECO:0000259" key="6">
    <source>
        <dbReference type="PROSITE" id="PS50090"/>
    </source>
</evidence>
<dbReference type="OrthoDB" id="39591at2759"/>
<evidence type="ECO:0000256" key="3">
    <source>
        <dbReference type="ARBA" id="ARBA00023163"/>
    </source>
</evidence>
<protein>
    <submittedName>
        <fullName evidence="8">Myb-like DNA-binding domain containing protein</fullName>
    </submittedName>
</protein>
<dbReference type="PANTHER" id="PTHR46621:SF1">
    <property type="entry name" value="SNRNA-ACTIVATING PROTEIN COMPLEX SUBUNIT 4"/>
    <property type="match status" value="1"/>
</dbReference>
<feature type="region of interest" description="Disordered" evidence="5">
    <location>
        <begin position="144"/>
        <end position="172"/>
    </location>
</feature>
<dbReference type="VEuPathDB" id="TrichDB:TRFO_14703"/>
<evidence type="ECO:0000256" key="1">
    <source>
        <dbReference type="ARBA" id="ARBA00023015"/>
    </source>
</evidence>
<keyword evidence="3" id="KW-0804">Transcription</keyword>
<dbReference type="PROSITE" id="PS50090">
    <property type="entry name" value="MYB_LIKE"/>
    <property type="match status" value="2"/>
</dbReference>
<dbReference type="InterPro" id="IPR017930">
    <property type="entry name" value="Myb_dom"/>
</dbReference>
<dbReference type="Gene3D" id="1.10.10.60">
    <property type="entry name" value="Homeodomain-like"/>
    <property type="match status" value="2"/>
</dbReference>
<keyword evidence="9" id="KW-1185">Reference proteome</keyword>
<dbReference type="SMART" id="SM00717">
    <property type="entry name" value="SANT"/>
    <property type="match status" value="2"/>
</dbReference>
<dbReference type="PROSITE" id="PS51294">
    <property type="entry name" value="HTH_MYB"/>
    <property type="match status" value="2"/>
</dbReference>
<dbReference type="InterPro" id="IPR001005">
    <property type="entry name" value="SANT/Myb"/>
</dbReference>
<evidence type="ECO:0000256" key="5">
    <source>
        <dbReference type="SAM" id="MobiDB-lite"/>
    </source>
</evidence>
<reference evidence="8" key="1">
    <citation type="submission" date="2016-10" db="EMBL/GenBank/DDBJ databases">
        <authorList>
            <person name="Benchimol M."/>
            <person name="Almeida L.G."/>
            <person name="Vasconcelos A.T."/>
            <person name="Perreira-Neves A."/>
            <person name="Rosa I.A."/>
            <person name="Tasca T."/>
            <person name="Bogo M.R."/>
            <person name="de Souza W."/>
        </authorList>
    </citation>
    <scope>NUCLEOTIDE SEQUENCE [LARGE SCALE GENOMIC DNA]</scope>
    <source>
        <strain evidence="8">K</strain>
    </source>
</reference>
<dbReference type="Pfam" id="PF13921">
    <property type="entry name" value="Myb_DNA-bind_6"/>
    <property type="match status" value="1"/>
</dbReference>
<organism evidence="8 9">
    <name type="scientific">Tritrichomonas foetus</name>
    <dbReference type="NCBI Taxonomy" id="1144522"/>
    <lineage>
        <taxon>Eukaryota</taxon>
        <taxon>Metamonada</taxon>
        <taxon>Parabasalia</taxon>
        <taxon>Tritrichomonadida</taxon>
        <taxon>Tritrichomonadidae</taxon>
        <taxon>Tritrichomonas</taxon>
    </lineage>
</organism>
<evidence type="ECO:0000256" key="2">
    <source>
        <dbReference type="ARBA" id="ARBA00023125"/>
    </source>
</evidence>